<keyword evidence="2" id="KW-1185">Reference proteome</keyword>
<accession>A0A1P8UBW1</accession>
<evidence type="ECO:0000313" key="2">
    <source>
        <dbReference type="Proteomes" id="UP000187185"/>
    </source>
</evidence>
<name>A0A1P8UBW1_9MICO</name>
<dbReference type="AlphaFoldDB" id="A0A1P8UBW1"/>
<sequence>MTIAVLAVTGGLLTACQPGETPHEARDQLVTTIEDTGALLDVPGWKRASAPTIQECDGGNGVKYGYSYSSPPPDGDHLADANTVANYWRSLGMTVRVDTSSDPVVFATGGPVTGLSFGTGPGNYYIRGSALCVPGNADDLIDEEYNG</sequence>
<dbReference type="EMBL" id="CP018762">
    <property type="protein sequence ID" value="APZ35572.1"/>
    <property type="molecule type" value="Genomic_DNA"/>
</dbReference>
<dbReference type="RefSeq" id="WP_076691938.1">
    <property type="nucleotide sequence ID" value="NZ_CP018762.1"/>
</dbReference>
<gene>
    <name evidence="1" type="ORF">BOH66_16025</name>
</gene>
<organism evidence="1 2">
    <name type="scientific">Microbacterium aurum</name>
    <dbReference type="NCBI Taxonomy" id="36805"/>
    <lineage>
        <taxon>Bacteria</taxon>
        <taxon>Bacillati</taxon>
        <taxon>Actinomycetota</taxon>
        <taxon>Actinomycetes</taxon>
        <taxon>Micrococcales</taxon>
        <taxon>Microbacteriaceae</taxon>
        <taxon>Microbacterium</taxon>
    </lineage>
</organism>
<dbReference type="Proteomes" id="UP000187185">
    <property type="component" value="Chromosome"/>
</dbReference>
<reference evidence="1 2" key="1">
    <citation type="submission" date="2016-12" db="EMBL/GenBank/DDBJ databases">
        <title>Complete genome sequence of Microbacterium aurum KACC 15219.</title>
        <authorList>
            <person name="Jung Y."/>
            <person name="Shin J.-H."/>
            <person name="Lee Y.-J."/>
            <person name="Yi H."/>
            <person name="Bahn Y.-S."/>
            <person name="Kim J.F."/>
            <person name="Lee D.-W."/>
        </authorList>
    </citation>
    <scope>NUCLEOTIDE SEQUENCE [LARGE SCALE GENOMIC DNA]</scope>
    <source>
        <strain evidence="1 2">KACC 15219</strain>
    </source>
</reference>
<proteinExistence type="predicted"/>
<dbReference type="OrthoDB" id="4939012at2"/>
<protein>
    <submittedName>
        <fullName evidence="1">Uncharacterized protein</fullName>
    </submittedName>
</protein>
<evidence type="ECO:0000313" key="1">
    <source>
        <dbReference type="EMBL" id="APZ35572.1"/>
    </source>
</evidence>
<dbReference type="KEGG" id="maur:BOH66_16025"/>